<dbReference type="GO" id="GO:0005096">
    <property type="term" value="F:GTPase activator activity"/>
    <property type="evidence" value="ECO:0007669"/>
    <property type="project" value="InterPro"/>
</dbReference>
<organism evidence="2 3">
    <name type="scientific">Cyberlindnera jadinii (strain ATCC 18201 / CBS 1600 / BCRC 20928 / JCM 3617 / NBRC 0987 / NRRL Y-1542)</name>
    <name type="common">Torula yeast</name>
    <name type="synonym">Candida utilis</name>
    <dbReference type="NCBI Taxonomy" id="983966"/>
    <lineage>
        <taxon>Eukaryota</taxon>
        <taxon>Fungi</taxon>
        <taxon>Dikarya</taxon>
        <taxon>Ascomycota</taxon>
        <taxon>Saccharomycotina</taxon>
        <taxon>Saccharomycetes</taxon>
        <taxon>Phaffomycetales</taxon>
        <taxon>Phaffomycetaceae</taxon>
        <taxon>Cyberlindnera</taxon>
    </lineage>
</organism>
<dbReference type="InterPro" id="IPR033162">
    <property type="entry name" value="TBCD"/>
</dbReference>
<gene>
    <name evidence="2" type="ORF">BN1211_1123</name>
</gene>
<reference evidence="3" key="1">
    <citation type="journal article" date="2015" name="J. Biotechnol.">
        <title>The structure of the Cyberlindnera jadinii genome and its relation to Candida utilis analyzed by the occurrence of single nucleotide polymorphisms.</title>
        <authorList>
            <person name="Rupp O."/>
            <person name="Brinkrolf K."/>
            <person name="Buerth C."/>
            <person name="Kunigo M."/>
            <person name="Schneider J."/>
            <person name="Jaenicke S."/>
            <person name="Goesmann A."/>
            <person name="Puehler A."/>
            <person name="Jaeger K.-E."/>
            <person name="Ernst J.F."/>
        </authorList>
    </citation>
    <scope>NUCLEOTIDE SEQUENCE [LARGE SCALE GENOMIC DNA]</scope>
    <source>
        <strain evidence="3">ATCC 18201 / CBS 1600 / BCRC 20928 / JCM 3617 / NBRC 0987 / NRRL Y-1542</strain>
    </source>
</reference>
<dbReference type="Proteomes" id="UP000038830">
    <property type="component" value="Unassembled WGS sequence"/>
</dbReference>
<feature type="domain" description="Tubulin-folding cofactor D ARM repeats" evidence="1">
    <location>
        <begin position="262"/>
        <end position="439"/>
    </location>
</feature>
<name>A0A0H5C0D2_CYBJN</name>
<dbReference type="SUPFAM" id="SSF48371">
    <property type="entry name" value="ARM repeat"/>
    <property type="match status" value="1"/>
</dbReference>
<dbReference type="EMBL" id="CDQK01000001">
    <property type="protein sequence ID" value="CEP21101.1"/>
    <property type="molecule type" value="Genomic_DNA"/>
</dbReference>
<dbReference type="PANTHER" id="PTHR12658:SF0">
    <property type="entry name" value="TUBULIN-SPECIFIC CHAPERONE D"/>
    <property type="match status" value="1"/>
</dbReference>
<evidence type="ECO:0000259" key="1">
    <source>
        <dbReference type="Pfam" id="PF25767"/>
    </source>
</evidence>
<dbReference type="GO" id="GO:0000226">
    <property type="term" value="P:microtubule cytoskeleton organization"/>
    <property type="evidence" value="ECO:0007669"/>
    <property type="project" value="TreeGrafter"/>
</dbReference>
<sequence length="1010" mass="116504">MDVDELRVTKVAKQLHESIIDGIQLLGRQQDTRHNLKRVLEDLHQFQPCPHLLDPYLDSFIHLILEEYTIDPENGSITEVFYNLGKIVTPKKLLNFFPTNVELLPKLTLEFSSLVHWHRQYLLLCWLTVLVLAPFQIEKFGQDIKEDLYNIGVDKLGKSGPLQPLGARLVGSLIMRHDCSDLWTKFIDNLLQNFEESDDALQEGLLLALNVAMHKDSYGTILRDLNKVSPFFSLLLSQTSHVGIIAKLLSKFMTILMQLEEDDWETIEGIVNWFQDSFHSKSNDTRFILARQYGKLITRVDDCMGIDLMLDALSSTRELFSKESFETIDTDILHSRLLCLAEFLRMNLMNHQEFQEILDILQRTLFFQQPRITFVAGSNIRDASNYIAWSLAKYSKRQLDSQIVKGLFTFLLLVCCFDKEILIRRSATSAIQELIGRHGVRTWVELYPNDETNHSKSIRLIEALDYVDLGSIDKSYLEIPQKVLEIFPDLKPSFIKFLIKNIENVDFELVRYSSMALKVLLTTENETCKDQTVRHIIKNADIKPFNSFTALAELIPLLQSRDSIQDITPVFRSIKIDHHKDTQFAMLSYLSLLNSLLNLELQCDDQILENVFSAIRVDNHDVCQILKEVAPKIQIQEKYWTKWYHYMKLGNLNTASSVTYLPCFPEKTNDIACLLESEKTDCNVKAAIVNSVSEYLKSGKMLQESLMQCVLNELDDYAISEQGDVGSKVRLACLKLVQNNLGNLPQPTLELKLLRLSSEPIDRLRNLSAELLQRLYNTNEVDTSSRSHFDYFSELLKFFETHWINSKDSRIEFFRGYIFSCGALKATDALISDSLRAFCDFYTSIEPALQKEILLNIASLIKPIPGINKRMDFKSQHLSKQILVGMQFYTRILLANIPIPEDFNLDGLYVRIYNLHLGTTNITRLQCAIKMFGYFYLRSEMLKAKLTLISIMTTHRVARVRAIAADELFMVYSEKLSITGNEKYTKAMEVIHEFDWTSNDRQPDYTLIDV</sequence>
<evidence type="ECO:0000313" key="3">
    <source>
        <dbReference type="Proteomes" id="UP000038830"/>
    </source>
</evidence>
<dbReference type="Pfam" id="PF25767">
    <property type="entry name" value="ARM_TBCD_2nd"/>
    <property type="match status" value="1"/>
</dbReference>
<dbReference type="Pfam" id="PF23579">
    <property type="entry name" value="ARM_TBCD"/>
    <property type="match status" value="1"/>
</dbReference>
<accession>A0A0H5C0D2</accession>
<evidence type="ECO:0000313" key="2">
    <source>
        <dbReference type="EMBL" id="CEP21101.1"/>
    </source>
</evidence>
<protein>
    <recommendedName>
        <fullName evidence="1">Tubulin-folding cofactor D ARM repeats domain-containing protein</fullName>
    </recommendedName>
</protein>
<proteinExistence type="predicted"/>
<dbReference type="GO" id="GO:0007021">
    <property type="term" value="P:tubulin complex assembly"/>
    <property type="evidence" value="ECO:0007669"/>
    <property type="project" value="InterPro"/>
</dbReference>
<dbReference type="GO" id="GO:0007023">
    <property type="term" value="P:post-chaperonin tubulin folding pathway"/>
    <property type="evidence" value="ECO:0007669"/>
    <property type="project" value="InterPro"/>
</dbReference>
<dbReference type="PANTHER" id="PTHR12658">
    <property type="entry name" value="BETA-TUBULIN COFACTOR D"/>
    <property type="match status" value="1"/>
</dbReference>
<dbReference type="InterPro" id="IPR058033">
    <property type="entry name" value="ARM_TBCD_2nd"/>
</dbReference>
<dbReference type="GO" id="GO:0048487">
    <property type="term" value="F:beta-tubulin binding"/>
    <property type="evidence" value="ECO:0007669"/>
    <property type="project" value="InterPro"/>
</dbReference>
<dbReference type="InterPro" id="IPR016024">
    <property type="entry name" value="ARM-type_fold"/>
</dbReference>
<dbReference type="AlphaFoldDB" id="A0A0H5C0D2"/>